<evidence type="ECO:0000256" key="6">
    <source>
        <dbReference type="ARBA" id="ARBA00022723"/>
    </source>
</evidence>
<protein>
    <recommendedName>
        <fullName evidence="5">6-carboxy-5,6,7,8-tetrahydropterin synthase</fullName>
        <ecNumber evidence="4">4.1.2.50</ecNumber>
    </recommendedName>
    <alternativeName>
        <fullName evidence="9">Queuosine biosynthesis protein QueD</fullName>
    </alternativeName>
</protein>
<evidence type="ECO:0000256" key="8">
    <source>
        <dbReference type="ARBA" id="ARBA00023239"/>
    </source>
</evidence>
<gene>
    <name evidence="12" type="ORF">ACFPQB_18930</name>
</gene>
<evidence type="ECO:0000256" key="9">
    <source>
        <dbReference type="ARBA" id="ARBA00031449"/>
    </source>
</evidence>
<comment type="pathway">
    <text evidence="2">Purine metabolism; 7-cyano-7-deazaguanine biosynthesis.</text>
</comment>
<dbReference type="SUPFAM" id="SSF55620">
    <property type="entry name" value="Tetrahydrobiopterin biosynthesis enzymes-like"/>
    <property type="match status" value="1"/>
</dbReference>
<dbReference type="EC" id="4.1.2.50" evidence="4"/>
<organism evidence="12 13">
    <name type="scientific">Nocardioides vastitatis</name>
    <dbReference type="NCBI Taxonomy" id="2568655"/>
    <lineage>
        <taxon>Bacteria</taxon>
        <taxon>Bacillati</taxon>
        <taxon>Actinomycetota</taxon>
        <taxon>Actinomycetes</taxon>
        <taxon>Propionibacteriales</taxon>
        <taxon>Nocardioidaceae</taxon>
        <taxon>Nocardioides</taxon>
    </lineage>
</organism>
<evidence type="ECO:0000313" key="13">
    <source>
        <dbReference type="Proteomes" id="UP001596072"/>
    </source>
</evidence>
<keyword evidence="8" id="KW-0456">Lyase</keyword>
<dbReference type="InterPro" id="IPR007115">
    <property type="entry name" value="6-PTP_synth/QueD"/>
</dbReference>
<evidence type="ECO:0000256" key="11">
    <source>
        <dbReference type="SAM" id="MobiDB-lite"/>
    </source>
</evidence>
<evidence type="ECO:0000256" key="4">
    <source>
        <dbReference type="ARBA" id="ARBA00012982"/>
    </source>
</evidence>
<dbReference type="PANTHER" id="PTHR12589">
    <property type="entry name" value="PYRUVOYL TETRAHYDROBIOPTERIN SYNTHASE"/>
    <property type="match status" value="1"/>
</dbReference>
<comment type="similarity">
    <text evidence="3">Belongs to the PTPS family. QueD subfamily.</text>
</comment>
<name>A0ABW0ZN26_9ACTN</name>
<feature type="region of interest" description="Disordered" evidence="11">
    <location>
        <begin position="1"/>
        <end position="83"/>
    </location>
</feature>
<dbReference type="EMBL" id="JBHSNS010000012">
    <property type="protein sequence ID" value="MFC5730999.1"/>
    <property type="molecule type" value="Genomic_DNA"/>
</dbReference>
<dbReference type="InterPro" id="IPR038418">
    <property type="entry name" value="6-PTP_synth/QueD_sf"/>
</dbReference>
<sequence>MHSLFSEGTSDVSDSFGDPFAPNSNIHHYPTDRPQPPLSHLALPRGPHPPLRTVRHLRRTGGGVPPHRAGRPDRVRRPRPLAHRHCRKGRIVSQTVAVRHTWEAGHRLPHLDGKCQSLHGHSWSVEVTVAGPIAPSTGVLVEFAALKKHLRSWVDTHLDHGLMLGVDDPLLELLAAHGKTYPFGAPTHGAYTAGLLWPTVENVATLLARVMIDHLCSTGEEQRGVRLARVDVQETAVNHATWRGQ</sequence>
<dbReference type="PANTHER" id="PTHR12589:SF7">
    <property type="entry name" value="6-PYRUVOYL TETRAHYDROBIOPTERIN SYNTHASE"/>
    <property type="match status" value="1"/>
</dbReference>
<accession>A0ABW0ZN26</accession>
<evidence type="ECO:0000256" key="3">
    <source>
        <dbReference type="ARBA" id="ARBA00008900"/>
    </source>
</evidence>
<keyword evidence="7" id="KW-0862">Zinc</keyword>
<evidence type="ECO:0000256" key="7">
    <source>
        <dbReference type="ARBA" id="ARBA00022833"/>
    </source>
</evidence>
<comment type="caution">
    <text evidence="12">The sequence shown here is derived from an EMBL/GenBank/DDBJ whole genome shotgun (WGS) entry which is preliminary data.</text>
</comment>
<evidence type="ECO:0000313" key="12">
    <source>
        <dbReference type="EMBL" id="MFC5730999.1"/>
    </source>
</evidence>
<dbReference type="Pfam" id="PF01242">
    <property type="entry name" value="PTPS"/>
    <property type="match status" value="1"/>
</dbReference>
<feature type="compositionally biased region" description="Polar residues" evidence="11">
    <location>
        <begin position="1"/>
        <end position="13"/>
    </location>
</feature>
<reference evidence="13" key="1">
    <citation type="journal article" date="2019" name="Int. J. Syst. Evol. Microbiol.">
        <title>The Global Catalogue of Microorganisms (GCM) 10K type strain sequencing project: providing services to taxonomists for standard genome sequencing and annotation.</title>
        <authorList>
            <consortium name="The Broad Institute Genomics Platform"/>
            <consortium name="The Broad Institute Genome Sequencing Center for Infectious Disease"/>
            <person name="Wu L."/>
            <person name="Ma J."/>
        </authorList>
    </citation>
    <scope>NUCLEOTIDE SEQUENCE [LARGE SCALE GENOMIC DNA]</scope>
    <source>
        <strain evidence="13">YIM 94188</strain>
    </source>
</reference>
<proteinExistence type="inferred from homology"/>
<dbReference type="Proteomes" id="UP001596072">
    <property type="component" value="Unassembled WGS sequence"/>
</dbReference>
<dbReference type="RefSeq" id="WP_378527639.1">
    <property type="nucleotide sequence ID" value="NZ_JBHSNS010000012.1"/>
</dbReference>
<evidence type="ECO:0000256" key="5">
    <source>
        <dbReference type="ARBA" id="ARBA00018141"/>
    </source>
</evidence>
<evidence type="ECO:0000256" key="10">
    <source>
        <dbReference type="ARBA" id="ARBA00048807"/>
    </source>
</evidence>
<evidence type="ECO:0000256" key="2">
    <source>
        <dbReference type="ARBA" id="ARBA00005061"/>
    </source>
</evidence>
<dbReference type="Gene3D" id="3.30.479.10">
    <property type="entry name" value="6-pyruvoyl tetrahydropterin synthase/QueD"/>
    <property type="match status" value="1"/>
</dbReference>
<comment type="cofactor">
    <cofactor evidence="1">
        <name>Zn(2+)</name>
        <dbReference type="ChEBI" id="CHEBI:29105"/>
    </cofactor>
</comment>
<evidence type="ECO:0000256" key="1">
    <source>
        <dbReference type="ARBA" id="ARBA00001947"/>
    </source>
</evidence>
<comment type="catalytic activity">
    <reaction evidence="10">
        <text>7,8-dihydroneopterin 3'-triphosphate + H2O = 6-carboxy-5,6,7,8-tetrahydropterin + triphosphate + acetaldehyde + 2 H(+)</text>
        <dbReference type="Rhea" id="RHEA:27966"/>
        <dbReference type="ChEBI" id="CHEBI:15343"/>
        <dbReference type="ChEBI" id="CHEBI:15377"/>
        <dbReference type="ChEBI" id="CHEBI:15378"/>
        <dbReference type="ChEBI" id="CHEBI:18036"/>
        <dbReference type="ChEBI" id="CHEBI:58462"/>
        <dbReference type="ChEBI" id="CHEBI:61032"/>
        <dbReference type="EC" id="4.1.2.50"/>
    </reaction>
</comment>
<keyword evidence="13" id="KW-1185">Reference proteome</keyword>
<keyword evidence="6" id="KW-0479">Metal-binding</keyword>